<gene>
    <name evidence="4" type="ordered locus">B488_06980</name>
</gene>
<dbReference type="GO" id="GO:0006096">
    <property type="term" value="P:glycolytic process"/>
    <property type="evidence" value="ECO:0007669"/>
    <property type="project" value="InterPro"/>
</dbReference>
<dbReference type="AlphaFoldDB" id="L0EV19"/>
<reference evidence="4 5" key="1">
    <citation type="journal article" date="2012" name="Stand. Genomic Sci.">
        <title>Complete genome sequence of Liberibacter crescens BT-1.</title>
        <authorList>
            <person name="Leonard M.T."/>
            <person name="Fagen J.R."/>
            <person name="Davis-Richardson A.G."/>
            <person name="Davis M.J."/>
            <person name="Triplett E.W."/>
        </authorList>
    </citation>
    <scope>NUCLEOTIDE SEQUENCE [LARGE SCALE GENOMIC DNA]</scope>
    <source>
        <strain evidence="4 5">BT-1</strain>
    </source>
</reference>
<dbReference type="STRING" id="1215343.B488_06980"/>
<dbReference type="PANTHER" id="PTHR47690:SF1">
    <property type="entry name" value="GLUCOKINASE"/>
    <property type="match status" value="1"/>
</dbReference>
<evidence type="ECO:0000313" key="4">
    <source>
        <dbReference type="EMBL" id="AGA64690.1"/>
    </source>
</evidence>
<dbReference type="KEGG" id="lcc:B488_06980"/>
<evidence type="ECO:0000313" key="5">
    <source>
        <dbReference type="Proteomes" id="UP000010799"/>
    </source>
</evidence>
<dbReference type="InterPro" id="IPR050201">
    <property type="entry name" value="Bacterial_glucokinase"/>
</dbReference>
<dbReference type="InterPro" id="IPR043129">
    <property type="entry name" value="ATPase_NBD"/>
</dbReference>
<protein>
    <submittedName>
        <fullName evidence="4">Glucokinase</fullName>
        <ecNumber evidence="4">2.7.1.2</ecNumber>
    </submittedName>
</protein>
<dbReference type="InterPro" id="IPR003836">
    <property type="entry name" value="Glucokinase"/>
</dbReference>
<organism evidence="4 5">
    <name type="scientific">Liberibacter crescens (strain BT-1)</name>
    <dbReference type="NCBI Taxonomy" id="1215343"/>
    <lineage>
        <taxon>Bacteria</taxon>
        <taxon>Pseudomonadati</taxon>
        <taxon>Pseudomonadota</taxon>
        <taxon>Alphaproteobacteria</taxon>
        <taxon>Hyphomicrobiales</taxon>
        <taxon>Rhizobiaceae</taxon>
        <taxon>Liberibacter</taxon>
    </lineage>
</organism>
<dbReference type="EC" id="2.7.1.2" evidence="4"/>
<dbReference type="Proteomes" id="UP000010799">
    <property type="component" value="Chromosome"/>
</dbReference>
<dbReference type="EMBL" id="CP003789">
    <property type="protein sequence ID" value="AGA64690.1"/>
    <property type="molecule type" value="Genomic_DNA"/>
</dbReference>
<evidence type="ECO:0000256" key="3">
    <source>
        <dbReference type="RuleBase" id="RU004046"/>
    </source>
</evidence>
<dbReference type="Pfam" id="PF02685">
    <property type="entry name" value="Glucokinase"/>
    <property type="match status" value="1"/>
</dbReference>
<dbReference type="PANTHER" id="PTHR47690">
    <property type="entry name" value="GLUCOKINASE"/>
    <property type="match status" value="1"/>
</dbReference>
<name>L0EV19_LIBCB</name>
<dbReference type="CDD" id="cd24008">
    <property type="entry name" value="ASKHA_NBD_GLK"/>
    <property type="match status" value="1"/>
</dbReference>
<dbReference type="GO" id="GO:0005536">
    <property type="term" value="F:D-glucose binding"/>
    <property type="evidence" value="ECO:0007669"/>
    <property type="project" value="InterPro"/>
</dbReference>
<evidence type="ECO:0000256" key="2">
    <source>
        <dbReference type="ARBA" id="ARBA00022777"/>
    </source>
</evidence>
<keyword evidence="2 4" id="KW-0418">Kinase</keyword>
<dbReference type="Gene3D" id="3.40.367.20">
    <property type="match status" value="1"/>
</dbReference>
<dbReference type="eggNOG" id="COG0837">
    <property type="taxonomic scope" value="Bacteria"/>
</dbReference>
<evidence type="ECO:0000256" key="1">
    <source>
        <dbReference type="ARBA" id="ARBA00022679"/>
    </source>
</evidence>
<accession>L0EV19</accession>
<comment type="similarity">
    <text evidence="3">Belongs to the bacterial glucokinase family.</text>
</comment>
<dbReference type="GO" id="GO:0005829">
    <property type="term" value="C:cytosol"/>
    <property type="evidence" value="ECO:0007669"/>
    <property type="project" value="TreeGrafter"/>
</dbReference>
<sequence>MIDSSSRDFPLSFPVLLADIGGTNARFAVLPDRDSEMVLFPKVSTLNFDTLEQAIQQTVLEKVSCQPSSSILAVAGPAGGPNVKLTNYKWSIEPTTLFTQTSLEDILVINDFAAQALAIADISEKNYAPVGHCNVFDIKKNNFASRVILGPGTGLGIAALIRSKNCWIPVSGEAGHIDIGPRSKRDFEIFPYLEKIGGRISAEQLLSGRGLMNIYKAICAADKIKDITCPQSQEITASRSHDPVAYETIKLFCQYLGRVAADIALVFMALGGVYLSGGIPENIIEALSEDDFEVSFKDKAPHQAFMSKIPTYRITHPCIALLGMASYVRNFNNYSLIEGASQRWFR</sequence>
<dbReference type="Gene3D" id="3.30.420.40">
    <property type="match status" value="1"/>
</dbReference>
<keyword evidence="5" id="KW-1185">Reference proteome</keyword>
<dbReference type="PATRIC" id="fig|1215343.11.peg.719"/>
<proteinExistence type="inferred from homology"/>
<dbReference type="GO" id="GO:0004340">
    <property type="term" value="F:glucokinase activity"/>
    <property type="evidence" value="ECO:0007669"/>
    <property type="project" value="UniProtKB-EC"/>
</dbReference>
<keyword evidence="1 4" id="KW-0808">Transferase</keyword>
<dbReference type="SUPFAM" id="SSF53067">
    <property type="entry name" value="Actin-like ATPase domain"/>
    <property type="match status" value="1"/>
</dbReference>
<dbReference type="HOGENOM" id="CLU_042582_1_0_5"/>
<dbReference type="RefSeq" id="WP_015273117.1">
    <property type="nucleotide sequence ID" value="NC_019907.1"/>
</dbReference>
<dbReference type="GO" id="GO:0005524">
    <property type="term" value="F:ATP binding"/>
    <property type="evidence" value="ECO:0007669"/>
    <property type="project" value="InterPro"/>
</dbReference>